<dbReference type="GO" id="GO:0005769">
    <property type="term" value="C:early endosome"/>
    <property type="evidence" value="ECO:0007669"/>
    <property type="project" value="UniProtKB-SubCell"/>
</dbReference>
<dbReference type="CDD" id="cd06886">
    <property type="entry name" value="PX_SNX27"/>
    <property type="match status" value="1"/>
</dbReference>
<dbReference type="SMART" id="SM00312">
    <property type="entry name" value="PX"/>
    <property type="match status" value="1"/>
</dbReference>
<dbReference type="InterPro" id="IPR036871">
    <property type="entry name" value="PX_dom_sf"/>
</dbReference>
<keyword evidence="3" id="KW-0967">Endosome</keyword>
<evidence type="ECO:0000256" key="3">
    <source>
        <dbReference type="ARBA" id="ARBA00022753"/>
    </source>
</evidence>
<dbReference type="PANTHER" id="PTHR12431:SF19">
    <property type="entry name" value="SORTING NEXIN-27"/>
    <property type="match status" value="1"/>
</dbReference>
<dbReference type="PANTHER" id="PTHR12431">
    <property type="entry name" value="SORTING NEXIN 17 AND 27"/>
    <property type="match status" value="1"/>
</dbReference>
<dbReference type="Proteomes" id="UP001142055">
    <property type="component" value="Chromosome 2"/>
</dbReference>
<dbReference type="SUPFAM" id="SSF50156">
    <property type="entry name" value="PDZ domain-like"/>
    <property type="match status" value="1"/>
</dbReference>
<dbReference type="Gene3D" id="1.20.80.60">
    <property type="match status" value="1"/>
</dbReference>
<dbReference type="InterPro" id="IPR037835">
    <property type="entry name" value="SNX27_RA"/>
</dbReference>
<dbReference type="CDD" id="cd13338">
    <property type="entry name" value="FERM-like_C_SNX27"/>
    <property type="match status" value="1"/>
</dbReference>
<comment type="caution">
    <text evidence="9">The sequence shown here is derived from an EMBL/GenBank/DDBJ whole genome shotgun (WGS) entry which is preliminary data.</text>
</comment>
<dbReference type="PROSITE" id="PS50195">
    <property type="entry name" value="PX"/>
    <property type="match status" value="1"/>
</dbReference>
<dbReference type="FunFam" id="2.30.42.10:FF:000061">
    <property type="entry name" value="sorting nexin-27 isoform X2"/>
    <property type="match status" value="1"/>
</dbReference>
<comment type="subcellular location">
    <subcellularLocation>
        <location evidence="2">Early endosome</location>
    </subcellularLocation>
    <subcellularLocation>
        <location evidence="1">Endomembrane system</location>
        <topology evidence="1">Peripheral membrane protein</topology>
    </subcellularLocation>
</comment>
<proteinExistence type="predicted"/>
<keyword evidence="4" id="KW-0446">Lipid-binding</keyword>
<feature type="domain" description="Ras-associating" evidence="8">
    <location>
        <begin position="250"/>
        <end position="340"/>
    </location>
</feature>
<organism evidence="9 10">
    <name type="scientific">Blomia tropicalis</name>
    <name type="common">Mite</name>
    <dbReference type="NCBI Taxonomy" id="40697"/>
    <lineage>
        <taxon>Eukaryota</taxon>
        <taxon>Metazoa</taxon>
        <taxon>Ecdysozoa</taxon>
        <taxon>Arthropoda</taxon>
        <taxon>Chelicerata</taxon>
        <taxon>Arachnida</taxon>
        <taxon>Acari</taxon>
        <taxon>Acariformes</taxon>
        <taxon>Sarcoptiformes</taxon>
        <taxon>Astigmata</taxon>
        <taxon>Glycyphagoidea</taxon>
        <taxon>Echimyopodidae</taxon>
        <taxon>Blomia</taxon>
    </lineage>
</organism>
<dbReference type="Gene3D" id="3.30.1520.10">
    <property type="entry name" value="Phox-like domain"/>
    <property type="match status" value="1"/>
</dbReference>
<evidence type="ECO:0000259" key="6">
    <source>
        <dbReference type="PROSITE" id="PS50106"/>
    </source>
</evidence>
<evidence type="ECO:0000256" key="5">
    <source>
        <dbReference type="ARBA" id="ARBA00023136"/>
    </source>
</evidence>
<dbReference type="SMART" id="SM00228">
    <property type="entry name" value="PDZ"/>
    <property type="match status" value="1"/>
</dbReference>
<dbReference type="SUPFAM" id="SSF64268">
    <property type="entry name" value="PX domain"/>
    <property type="match status" value="1"/>
</dbReference>
<evidence type="ECO:0000313" key="10">
    <source>
        <dbReference type="Proteomes" id="UP001142055"/>
    </source>
</evidence>
<reference evidence="9" key="1">
    <citation type="submission" date="2022-12" db="EMBL/GenBank/DDBJ databases">
        <title>Genome assemblies of Blomia tropicalis.</title>
        <authorList>
            <person name="Cui Y."/>
        </authorList>
    </citation>
    <scope>NUCLEOTIDE SEQUENCE</scope>
    <source>
        <tissue evidence="9">Adult mites</tissue>
    </source>
</reference>
<dbReference type="CDD" id="cd01777">
    <property type="entry name" value="FERM_F1_SNX27"/>
    <property type="match status" value="1"/>
</dbReference>
<dbReference type="InterPro" id="IPR036034">
    <property type="entry name" value="PDZ_sf"/>
</dbReference>
<dbReference type="Pfam" id="PF00788">
    <property type="entry name" value="RA"/>
    <property type="match status" value="1"/>
</dbReference>
<protein>
    <recommendedName>
        <fullName evidence="11">Sorting nexin-27</fullName>
    </recommendedName>
</protein>
<keyword evidence="5" id="KW-0472">Membrane</keyword>
<sequence length="510" mass="58562">MADYDSNYEPRLVSGPHVVTILKSETGFGFNVRGQVSEGGPLRSINGELYAPLQHVSAVLENGAAESAGIRKGDRILEVNGTNVEGATHKQVVDLIKSSGNKLVLTVISVTPKEAEKLEPSDDFSSFSYYDYSEKRSLPISIPDYSWIEKKNSERYVVFNIYMAGRHLCSRRYREFFNLHNNLKREFTDFEFPKLPGKWPFSLSCQQLDSRRRGLELYLEKVCAVRVIGENDIIQEFLTDYEDEHGTNQAPVDLKVLLPDRTAISVSIRKNFSAADVYDVIAEKIGLSKEMAKYFAIFEIVEHGFERKLQSNEFPHNLYIQNIQNTSAASTCLIVKKWFFSVETEITLSTNDLLQTFFFYQAIEDVNKGQVKAGNKLYELKALQNVEKKSEYLKLARTLDGYGELTFPHCSSDARKEGHVVATISYSCFKLQACKEDGILEAKILEFEWNCINEWEVDDEAMCFVFVYTRSEKKPRRVRIHTPYHIFLYECFERIKEEKSVNRKSPIRSV</sequence>
<dbReference type="GO" id="GO:0032266">
    <property type="term" value="F:phosphatidylinositol-3-phosphate binding"/>
    <property type="evidence" value="ECO:0007669"/>
    <property type="project" value="InterPro"/>
</dbReference>
<dbReference type="InterPro" id="IPR037833">
    <property type="entry name" value="SNX27_PX"/>
</dbReference>
<evidence type="ECO:0000313" key="9">
    <source>
        <dbReference type="EMBL" id="KAJ6218792.1"/>
    </source>
</evidence>
<dbReference type="OMA" id="PNEFPHN"/>
<dbReference type="GO" id="GO:0006886">
    <property type="term" value="P:intracellular protein transport"/>
    <property type="evidence" value="ECO:0007669"/>
    <property type="project" value="TreeGrafter"/>
</dbReference>
<feature type="domain" description="PX" evidence="7">
    <location>
        <begin position="108"/>
        <end position="245"/>
    </location>
</feature>
<dbReference type="OrthoDB" id="10036828at2759"/>
<dbReference type="Gene3D" id="3.10.20.90">
    <property type="entry name" value="Phosphatidylinositol 3-kinase Catalytic Subunit, Chain A, domain 1"/>
    <property type="match status" value="1"/>
</dbReference>
<accession>A0A9Q0M785</accession>
<dbReference type="Pfam" id="PF00787">
    <property type="entry name" value="PX"/>
    <property type="match status" value="1"/>
</dbReference>
<dbReference type="SUPFAM" id="SSF54236">
    <property type="entry name" value="Ubiquitin-like"/>
    <property type="match status" value="1"/>
</dbReference>
<dbReference type="FunFam" id="3.30.1520.10:FF:000003">
    <property type="entry name" value="sorting nexin-27 isoform X2"/>
    <property type="match status" value="1"/>
</dbReference>
<dbReference type="AlphaFoldDB" id="A0A9Q0M785"/>
<evidence type="ECO:0008006" key="11">
    <source>
        <dbReference type="Google" id="ProtNLM"/>
    </source>
</evidence>
<dbReference type="InterPro" id="IPR000159">
    <property type="entry name" value="RA_dom"/>
</dbReference>
<evidence type="ECO:0000256" key="1">
    <source>
        <dbReference type="ARBA" id="ARBA00004184"/>
    </source>
</evidence>
<gene>
    <name evidence="9" type="ORF">RDWZM_004604</name>
</gene>
<dbReference type="InterPro" id="IPR001683">
    <property type="entry name" value="PX_dom"/>
</dbReference>
<dbReference type="GO" id="GO:0007165">
    <property type="term" value="P:signal transduction"/>
    <property type="evidence" value="ECO:0007669"/>
    <property type="project" value="InterPro"/>
</dbReference>
<evidence type="ECO:0000256" key="2">
    <source>
        <dbReference type="ARBA" id="ARBA00004412"/>
    </source>
</evidence>
<dbReference type="PROSITE" id="PS50200">
    <property type="entry name" value="RA"/>
    <property type="match status" value="1"/>
</dbReference>
<dbReference type="CDD" id="cd23070">
    <property type="entry name" value="PDZ_SNX27-like"/>
    <property type="match status" value="1"/>
</dbReference>
<dbReference type="Gene3D" id="2.30.42.10">
    <property type="match status" value="1"/>
</dbReference>
<dbReference type="PROSITE" id="PS50106">
    <property type="entry name" value="PDZ"/>
    <property type="match status" value="1"/>
</dbReference>
<evidence type="ECO:0000259" key="7">
    <source>
        <dbReference type="PROSITE" id="PS50195"/>
    </source>
</evidence>
<dbReference type="GO" id="GO:0032456">
    <property type="term" value="P:endocytic recycling"/>
    <property type="evidence" value="ECO:0007669"/>
    <property type="project" value="TreeGrafter"/>
</dbReference>
<dbReference type="Pfam" id="PF00595">
    <property type="entry name" value="PDZ"/>
    <property type="match status" value="1"/>
</dbReference>
<dbReference type="InterPro" id="IPR029071">
    <property type="entry name" value="Ubiquitin-like_domsf"/>
</dbReference>
<evidence type="ECO:0000259" key="8">
    <source>
        <dbReference type="PROSITE" id="PS50200"/>
    </source>
</evidence>
<dbReference type="FunFam" id="3.10.20.90:FF:000210">
    <property type="entry name" value="Putative Sorting nexin-27"/>
    <property type="match status" value="1"/>
</dbReference>
<evidence type="ECO:0000256" key="4">
    <source>
        <dbReference type="ARBA" id="ARBA00023121"/>
    </source>
</evidence>
<dbReference type="EMBL" id="JAPWDV010000002">
    <property type="protein sequence ID" value="KAJ6218792.1"/>
    <property type="molecule type" value="Genomic_DNA"/>
</dbReference>
<dbReference type="InterPro" id="IPR001478">
    <property type="entry name" value="PDZ"/>
</dbReference>
<name>A0A9Q0M785_BLOTA</name>
<feature type="domain" description="PDZ" evidence="6">
    <location>
        <begin position="18"/>
        <end position="111"/>
    </location>
</feature>
<dbReference type="InterPro" id="IPR037827">
    <property type="entry name" value="SNX27_FERM-like_dom"/>
</dbReference>
<keyword evidence="10" id="KW-1185">Reference proteome</keyword>